<evidence type="ECO:0000313" key="3">
    <source>
        <dbReference type="Proteomes" id="UP001163846"/>
    </source>
</evidence>
<feature type="compositionally biased region" description="Basic and acidic residues" evidence="1">
    <location>
        <begin position="100"/>
        <end position="111"/>
    </location>
</feature>
<dbReference type="AlphaFoldDB" id="A0AA38NX96"/>
<sequence>MTRPGLMKTLVINISFRISSGTVQGLKFHEYNSDDFNTNVMHQEKYLQPKEPRDTPQSPGFPEILRDFQRFSKQPRQPGPRYIFPDVKTFLLFLNEAAKKPKSADAVDKSQLDNPSLISIPEPDPSSQPIPEPEPSTERAKRIANRNANKRSEPDHNEEEEDEEEYDEEDDEEEEDEEEEEEDEEGKEEDELILRLHPNTLKKVHPESILYLKDASVSIKERRIAIENLTARQSAYEFNCQNNILRNRWNMSQITGGRTGSDIIKNGFRTPTPSPSSCVSTEKPVPTS</sequence>
<feature type="compositionally biased region" description="Pro residues" evidence="1">
    <location>
        <begin position="122"/>
        <end position="134"/>
    </location>
</feature>
<accession>A0AA38NX96</accession>
<evidence type="ECO:0000256" key="1">
    <source>
        <dbReference type="SAM" id="MobiDB-lite"/>
    </source>
</evidence>
<dbReference type="Proteomes" id="UP001163846">
    <property type="component" value="Unassembled WGS sequence"/>
</dbReference>
<keyword evidence="3" id="KW-1185">Reference proteome</keyword>
<reference evidence="2" key="1">
    <citation type="submission" date="2022-08" db="EMBL/GenBank/DDBJ databases">
        <authorList>
            <consortium name="DOE Joint Genome Institute"/>
            <person name="Min B."/>
            <person name="Riley R."/>
            <person name="Sierra-Patev S."/>
            <person name="Naranjo-Ortiz M."/>
            <person name="Looney B."/>
            <person name="Konkel Z."/>
            <person name="Slot J.C."/>
            <person name="Sakamoto Y."/>
            <person name="Steenwyk J.L."/>
            <person name="Rokas A."/>
            <person name="Carro J."/>
            <person name="Camarero S."/>
            <person name="Ferreira P."/>
            <person name="Molpeceres G."/>
            <person name="Ruiz-Duenas F.J."/>
            <person name="Serrano A."/>
            <person name="Henrissat B."/>
            <person name="Drula E."/>
            <person name="Hughes K.W."/>
            <person name="Mata J.L."/>
            <person name="Ishikawa N.K."/>
            <person name="Vargas-Isla R."/>
            <person name="Ushijima S."/>
            <person name="Smith C.A."/>
            <person name="Ahrendt S."/>
            <person name="Andreopoulos W."/>
            <person name="He G."/>
            <person name="Labutti K."/>
            <person name="Lipzen A."/>
            <person name="Ng V."/>
            <person name="Sandor L."/>
            <person name="Barry K."/>
            <person name="Martinez A.T."/>
            <person name="Xiao Y."/>
            <person name="Gibbons J.G."/>
            <person name="Terashima K."/>
            <person name="Hibbett D.S."/>
            <person name="Grigoriev I.V."/>
        </authorList>
    </citation>
    <scope>NUCLEOTIDE SEQUENCE</scope>
    <source>
        <strain evidence="2">TFB9207</strain>
    </source>
</reference>
<protein>
    <submittedName>
        <fullName evidence="2">Uncharacterized protein</fullName>
    </submittedName>
</protein>
<feature type="compositionally biased region" description="Acidic residues" evidence="1">
    <location>
        <begin position="156"/>
        <end position="191"/>
    </location>
</feature>
<proteinExistence type="predicted"/>
<comment type="caution">
    <text evidence="2">The sequence shown here is derived from an EMBL/GenBank/DDBJ whole genome shotgun (WGS) entry which is preliminary data.</text>
</comment>
<feature type="region of interest" description="Disordered" evidence="1">
    <location>
        <begin position="100"/>
        <end position="191"/>
    </location>
</feature>
<name>A0AA38NX96_9AGAR</name>
<organism evidence="2 3">
    <name type="scientific">Lentinula raphanica</name>
    <dbReference type="NCBI Taxonomy" id="153919"/>
    <lineage>
        <taxon>Eukaryota</taxon>
        <taxon>Fungi</taxon>
        <taxon>Dikarya</taxon>
        <taxon>Basidiomycota</taxon>
        <taxon>Agaricomycotina</taxon>
        <taxon>Agaricomycetes</taxon>
        <taxon>Agaricomycetidae</taxon>
        <taxon>Agaricales</taxon>
        <taxon>Marasmiineae</taxon>
        <taxon>Omphalotaceae</taxon>
        <taxon>Lentinula</taxon>
    </lineage>
</organism>
<evidence type="ECO:0000313" key="2">
    <source>
        <dbReference type="EMBL" id="KAJ3832312.1"/>
    </source>
</evidence>
<gene>
    <name evidence="2" type="ORF">F5878DRAFT_669743</name>
</gene>
<dbReference type="EMBL" id="MU807002">
    <property type="protein sequence ID" value="KAJ3832312.1"/>
    <property type="molecule type" value="Genomic_DNA"/>
</dbReference>
<feature type="region of interest" description="Disordered" evidence="1">
    <location>
        <begin position="267"/>
        <end position="288"/>
    </location>
</feature>